<organism evidence="4 5">
    <name type="scientific">Candidatus Eisenbergiella merdavium</name>
    <dbReference type="NCBI Taxonomy" id="2838551"/>
    <lineage>
        <taxon>Bacteria</taxon>
        <taxon>Bacillati</taxon>
        <taxon>Bacillota</taxon>
        <taxon>Clostridia</taxon>
        <taxon>Lachnospirales</taxon>
        <taxon>Lachnospiraceae</taxon>
        <taxon>Eisenbergiella</taxon>
    </lineage>
</organism>
<name>A0A9D2SNX1_9FIRM</name>
<dbReference type="Pfam" id="PF12010">
    <property type="entry name" value="DUF3502"/>
    <property type="match status" value="1"/>
</dbReference>
<evidence type="ECO:0000259" key="3">
    <source>
        <dbReference type="Pfam" id="PF12010"/>
    </source>
</evidence>
<feature type="domain" description="DUF3502" evidence="3">
    <location>
        <begin position="470"/>
        <end position="534"/>
    </location>
</feature>
<feature type="compositionally biased region" description="Acidic residues" evidence="1">
    <location>
        <begin position="54"/>
        <end position="64"/>
    </location>
</feature>
<sequence length="540" mass="59019">MKMKKLLSTGLALILTTAMLAGCGSSSQTTTQTAAPEAAESAAATEEASAAETTAEEAPAEETGSDEIVTLKWYMSINPVAADTDKVMAELNEYTKEKIGVEIDYTVIANPDYKEKMPTLINSGDYFDICFTANWTTNYTQFAGRGAFMDISELLPQYAKETWEFVPQEIWTAASIDGKIYGVPSYKEMGWQAGFFVNSDMAEEYGIDLSTVKTLEDYTEVLKTVKEKSTAAGQNVIGVSGMNFNLTTPYESLTGTPALPGASPVAEMDNFAGEAEVFNQYASQEYMDYCNLVRDWYNNGYLSADPVNYDTDTANRDNDFANGKLFSYVISYAPGAAESEEAKTGHGVTFVPLMDPLFETRNAMGGLLAISSASEYPEKSLEFINLLNTDEYVGTLIRHGIEGEHYTAVGDTQVDRTMGGTLDPADNGYDYTYGWQFGTPFNQKWDISYPDNIEEMFTEYNESAVTAPHNGFTFDTTPVEAEIAALTSTVEEYAKALESGMVDPADNVPKFLQALEDNGVQVLLDEIQTQLDAWGGAAAE</sequence>
<feature type="signal peptide" evidence="2">
    <location>
        <begin position="1"/>
        <end position="21"/>
    </location>
</feature>
<dbReference type="Gene3D" id="3.40.190.10">
    <property type="entry name" value="Periplasmic binding protein-like II"/>
    <property type="match status" value="1"/>
</dbReference>
<evidence type="ECO:0000313" key="4">
    <source>
        <dbReference type="EMBL" id="HJC23309.1"/>
    </source>
</evidence>
<accession>A0A9D2SNX1</accession>
<proteinExistence type="predicted"/>
<evidence type="ECO:0000256" key="2">
    <source>
        <dbReference type="SAM" id="SignalP"/>
    </source>
</evidence>
<dbReference type="PANTHER" id="PTHR43649:SF17">
    <property type="entry name" value="ABC TRANSPORTER SOLUTE BINDING PROTEIN-SUGAR TRANSPORT"/>
    <property type="match status" value="1"/>
</dbReference>
<protein>
    <submittedName>
        <fullName evidence="4">Extracellular solute-binding protein</fullName>
    </submittedName>
</protein>
<feature type="chain" id="PRO_5039335336" evidence="2">
    <location>
        <begin position="22"/>
        <end position="540"/>
    </location>
</feature>
<dbReference type="SUPFAM" id="SSF53850">
    <property type="entry name" value="Periplasmic binding protein-like II"/>
    <property type="match status" value="1"/>
</dbReference>
<dbReference type="InterPro" id="IPR050490">
    <property type="entry name" value="Bact_solute-bd_prot1"/>
</dbReference>
<dbReference type="EMBL" id="DWWS01000021">
    <property type="protein sequence ID" value="HJC23309.1"/>
    <property type="molecule type" value="Genomic_DNA"/>
</dbReference>
<dbReference type="PROSITE" id="PS51257">
    <property type="entry name" value="PROKAR_LIPOPROTEIN"/>
    <property type="match status" value="1"/>
</dbReference>
<gene>
    <name evidence="4" type="ORF">H9761_06355</name>
</gene>
<dbReference type="InterPro" id="IPR022627">
    <property type="entry name" value="DUF3502"/>
</dbReference>
<dbReference type="AlphaFoldDB" id="A0A9D2SNX1"/>
<reference evidence="4" key="1">
    <citation type="journal article" date="2021" name="PeerJ">
        <title>Extensive microbial diversity within the chicken gut microbiome revealed by metagenomics and culture.</title>
        <authorList>
            <person name="Gilroy R."/>
            <person name="Ravi A."/>
            <person name="Getino M."/>
            <person name="Pursley I."/>
            <person name="Horton D.L."/>
            <person name="Alikhan N.F."/>
            <person name="Baker D."/>
            <person name="Gharbi K."/>
            <person name="Hall N."/>
            <person name="Watson M."/>
            <person name="Adriaenssens E.M."/>
            <person name="Foster-Nyarko E."/>
            <person name="Jarju S."/>
            <person name="Secka A."/>
            <person name="Antonio M."/>
            <person name="Oren A."/>
            <person name="Chaudhuri R.R."/>
            <person name="La Ragione R."/>
            <person name="Hildebrand F."/>
            <person name="Pallen M.J."/>
        </authorList>
    </citation>
    <scope>NUCLEOTIDE SEQUENCE</scope>
    <source>
        <strain evidence="4">USAMLcec2-132</strain>
    </source>
</reference>
<dbReference type="PANTHER" id="PTHR43649">
    <property type="entry name" value="ARABINOSE-BINDING PROTEIN-RELATED"/>
    <property type="match status" value="1"/>
</dbReference>
<feature type="region of interest" description="Disordered" evidence="1">
    <location>
        <begin position="25"/>
        <end position="64"/>
    </location>
</feature>
<comment type="caution">
    <text evidence="4">The sequence shown here is derived from an EMBL/GenBank/DDBJ whole genome shotgun (WGS) entry which is preliminary data.</text>
</comment>
<evidence type="ECO:0000256" key="1">
    <source>
        <dbReference type="SAM" id="MobiDB-lite"/>
    </source>
</evidence>
<feature type="compositionally biased region" description="Low complexity" evidence="1">
    <location>
        <begin position="25"/>
        <end position="53"/>
    </location>
</feature>
<evidence type="ECO:0000313" key="5">
    <source>
        <dbReference type="Proteomes" id="UP000823891"/>
    </source>
</evidence>
<reference evidence="4" key="2">
    <citation type="submission" date="2021-04" db="EMBL/GenBank/DDBJ databases">
        <authorList>
            <person name="Gilroy R."/>
        </authorList>
    </citation>
    <scope>NUCLEOTIDE SEQUENCE</scope>
    <source>
        <strain evidence="4">USAMLcec2-132</strain>
    </source>
</reference>
<keyword evidence="2" id="KW-0732">Signal</keyword>
<dbReference type="InterPro" id="IPR006059">
    <property type="entry name" value="SBP"/>
</dbReference>
<dbReference type="Proteomes" id="UP000823891">
    <property type="component" value="Unassembled WGS sequence"/>
</dbReference>
<dbReference type="Pfam" id="PF01547">
    <property type="entry name" value="SBP_bac_1"/>
    <property type="match status" value="1"/>
</dbReference>